<dbReference type="AlphaFoldDB" id="A0A1I7XVY0"/>
<keyword evidence="1" id="KW-1185">Reference proteome</keyword>
<dbReference type="Proteomes" id="UP000095287">
    <property type="component" value="Unplaced"/>
</dbReference>
<evidence type="ECO:0000313" key="2">
    <source>
        <dbReference type="WBParaSite" id="L893_g10029.t1"/>
    </source>
</evidence>
<accession>A0A1I7XVY0</accession>
<organism evidence="1 2">
    <name type="scientific">Steinernema glaseri</name>
    <dbReference type="NCBI Taxonomy" id="37863"/>
    <lineage>
        <taxon>Eukaryota</taxon>
        <taxon>Metazoa</taxon>
        <taxon>Ecdysozoa</taxon>
        <taxon>Nematoda</taxon>
        <taxon>Chromadorea</taxon>
        <taxon>Rhabditida</taxon>
        <taxon>Tylenchina</taxon>
        <taxon>Panagrolaimomorpha</taxon>
        <taxon>Strongyloidoidea</taxon>
        <taxon>Steinernematidae</taxon>
        <taxon>Steinernema</taxon>
    </lineage>
</organism>
<sequence>MEFVVAPFLDALCATLRKKDLKTLQEIGPWSWTVETYYNRRREFKAFTETNLDGTKADITIYETPNADVHYTSLTKHDRIVHIWMELSNQASLSSREMPLERYRTKVVPVLNALADTYAFRGYTRFLCPANKTDCLFSGLRAPAQEIKTAYFGGRCVKFIEEQVALGRLEHLELHGNEWPDSMEASLKAFLRSPNFVTLDLSGSNLTVDLDMLICIVQRFCKGDLRKGTLLQGKPSEEMKALRKALLSSDISLSGRLPEPSSADLKLGRMEWTRPDHETLHALITATNLCICYAK</sequence>
<evidence type="ECO:0000313" key="1">
    <source>
        <dbReference type="Proteomes" id="UP000095287"/>
    </source>
</evidence>
<protein>
    <submittedName>
        <fullName evidence="2">Leucine-rich repeat-containing protein 14</fullName>
    </submittedName>
</protein>
<proteinExistence type="predicted"/>
<dbReference type="WBParaSite" id="L893_g10029.t1">
    <property type="protein sequence ID" value="L893_g10029.t1"/>
    <property type="gene ID" value="L893_g10029"/>
</dbReference>
<name>A0A1I7XVY0_9BILA</name>
<reference evidence="2" key="1">
    <citation type="submission" date="2016-11" db="UniProtKB">
        <authorList>
            <consortium name="WormBaseParasite"/>
        </authorList>
    </citation>
    <scope>IDENTIFICATION</scope>
</reference>